<evidence type="ECO:0000256" key="2">
    <source>
        <dbReference type="ARBA" id="ARBA00004496"/>
    </source>
</evidence>
<dbReference type="AlphaFoldDB" id="A0A4W3H1T9"/>
<evidence type="ECO:0000256" key="10">
    <source>
        <dbReference type="ARBA" id="ARBA00056064"/>
    </source>
</evidence>
<dbReference type="STRING" id="7868.ENSCMIP00000004059"/>
<comment type="similarity">
    <text evidence="9">Belongs to the CDKN2 cyclin-dependent kinase inhibitor family.</text>
</comment>
<keyword evidence="7" id="KW-0539">Nucleus</keyword>
<keyword evidence="15" id="KW-1185">Reference proteome</keyword>
<evidence type="ECO:0000256" key="9">
    <source>
        <dbReference type="ARBA" id="ARBA00038438"/>
    </source>
</evidence>
<reference evidence="15" key="1">
    <citation type="journal article" date="2006" name="Science">
        <title>Ancient noncoding elements conserved in the human genome.</title>
        <authorList>
            <person name="Venkatesh B."/>
            <person name="Kirkness E.F."/>
            <person name="Loh Y.H."/>
            <person name="Halpern A.L."/>
            <person name="Lee A.P."/>
            <person name="Johnson J."/>
            <person name="Dandona N."/>
            <person name="Viswanathan L.D."/>
            <person name="Tay A."/>
            <person name="Venter J.C."/>
            <person name="Strausberg R.L."/>
            <person name="Brenner S."/>
        </authorList>
    </citation>
    <scope>NUCLEOTIDE SEQUENCE [LARGE SCALE GENOMIC DNA]</scope>
</reference>
<reference evidence="15" key="3">
    <citation type="journal article" date="2014" name="Nature">
        <title>Elephant shark genome provides unique insights into gnathostome evolution.</title>
        <authorList>
            <consortium name="International Elephant Shark Genome Sequencing Consortium"/>
            <person name="Venkatesh B."/>
            <person name="Lee A.P."/>
            <person name="Ravi V."/>
            <person name="Maurya A.K."/>
            <person name="Lian M.M."/>
            <person name="Swann J.B."/>
            <person name="Ohta Y."/>
            <person name="Flajnik M.F."/>
            <person name="Sutoh Y."/>
            <person name="Kasahara M."/>
            <person name="Hoon S."/>
            <person name="Gangu V."/>
            <person name="Roy S.W."/>
            <person name="Irimia M."/>
            <person name="Korzh V."/>
            <person name="Kondrychyn I."/>
            <person name="Lim Z.W."/>
            <person name="Tay B.H."/>
            <person name="Tohari S."/>
            <person name="Kong K.W."/>
            <person name="Ho S."/>
            <person name="Lorente-Galdos B."/>
            <person name="Quilez J."/>
            <person name="Marques-Bonet T."/>
            <person name="Raney B.J."/>
            <person name="Ingham P.W."/>
            <person name="Tay A."/>
            <person name="Hillier L.W."/>
            <person name="Minx P."/>
            <person name="Boehm T."/>
            <person name="Wilson R.K."/>
            <person name="Brenner S."/>
            <person name="Warren W.C."/>
        </authorList>
    </citation>
    <scope>NUCLEOTIDE SEQUENCE [LARGE SCALE GENOMIC DNA]</scope>
</reference>
<dbReference type="InterPro" id="IPR050776">
    <property type="entry name" value="Ank_Repeat/CDKN_Inhibitor"/>
</dbReference>
<evidence type="ECO:0000256" key="1">
    <source>
        <dbReference type="ARBA" id="ARBA00004123"/>
    </source>
</evidence>
<dbReference type="Proteomes" id="UP000314986">
    <property type="component" value="Unassembled WGS sequence"/>
</dbReference>
<evidence type="ECO:0000256" key="12">
    <source>
        <dbReference type="ARBA" id="ARBA00070050"/>
    </source>
</evidence>
<dbReference type="InParanoid" id="A0A4W3H1T9"/>
<dbReference type="GO" id="GO:0005737">
    <property type="term" value="C:cytoplasm"/>
    <property type="evidence" value="ECO:0007669"/>
    <property type="project" value="UniProtKB-SubCell"/>
</dbReference>
<dbReference type="FunFam" id="1.25.40.20:FF:000169">
    <property type="entry name" value="Cyclin-dependent kinase 4 inhibitor D"/>
    <property type="match status" value="1"/>
</dbReference>
<dbReference type="GO" id="GO:1902807">
    <property type="term" value="P:negative regulation of cell cycle G1/S phase transition"/>
    <property type="evidence" value="ECO:0007669"/>
    <property type="project" value="UniProtKB-ARBA"/>
</dbReference>
<evidence type="ECO:0000256" key="4">
    <source>
        <dbReference type="ARBA" id="ARBA00022737"/>
    </source>
</evidence>
<sequence>MVKSDIRDGKRLSGAAARGDLTEVKRLLDQERVNVHTVNEFGKTALQVVMLGSSLVVEELLKHGARPDVQDQWGFALAHDVARCGFLDTLRVLTEHGANVNLPDAGGSLPIHLAAGEGHLDVVQHLAPISNVQHRNLKGQTPVEVARAADRTGVAMWLKCQLGTQSLH</sequence>
<proteinExistence type="inferred from homology"/>
<dbReference type="GeneTree" id="ENSGT00940000159801"/>
<dbReference type="OMA" id="HTDVVCF"/>
<reference evidence="15" key="2">
    <citation type="journal article" date="2007" name="PLoS Biol.">
        <title>Survey sequencing and comparative analysis of the elephant shark (Callorhinchus milii) genome.</title>
        <authorList>
            <person name="Venkatesh B."/>
            <person name="Kirkness E.F."/>
            <person name="Loh Y.H."/>
            <person name="Halpern A.L."/>
            <person name="Lee A.P."/>
            <person name="Johnson J."/>
            <person name="Dandona N."/>
            <person name="Viswanathan L.D."/>
            <person name="Tay A."/>
            <person name="Venter J.C."/>
            <person name="Strausberg R.L."/>
            <person name="Brenner S."/>
        </authorList>
    </citation>
    <scope>NUCLEOTIDE SEQUENCE [LARGE SCALE GENOMIC DNA]</scope>
</reference>
<dbReference type="InterPro" id="IPR002110">
    <property type="entry name" value="Ankyrin_rpt"/>
</dbReference>
<accession>A0A4W3H1T9</accession>
<reference evidence="14" key="4">
    <citation type="submission" date="2025-08" db="UniProtKB">
        <authorList>
            <consortium name="Ensembl"/>
        </authorList>
    </citation>
    <scope>IDENTIFICATION</scope>
</reference>
<evidence type="ECO:0000256" key="7">
    <source>
        <dbReference type="ARBA" id="ARBA00023242"/>
    </source>
</evidence>
<dbReference type="GO" id="GO:0005634">
    <property type="term" value="C:nucleus"/>
    <property type="evidence" value="ECO:0007669"/>
    <property type="project" value="UniProtKB-SubCell"/>
</dbReference>
<dbReference type="PANTHER" id="PTHR24201:SF7">
    <property type="entry name" value="CYCLIN-DEPENDENT KINASE 4 INHIBITOR D"/>
    <property type="match status" value="1"/>
</dbReference>
<evidence type="ECO:0000313" key="14">
    <source>
        <dbReference type="Ensembl" id="ENSCMIP00000004059.1"/>
    </source>
</evidence>
<organism evidence="14 15">
    <name type="scientific">Callorhinchus milii</name>
    <name type="common">Ghost shark</name>
    <dbReference type="NCBI Taxonomy" id="7868"/>
    <lineage>
        <taxon>Eukaryota</taxon>
        <taxon>Metazoa</taxon>
        <taxon>Chordata</taxon>
        <taxon>Craniata</taxon>
        <taxon>Vertebrata</taxon>
        <taxon>Chondrichthyes</taxon>
        <taxon>Holocephali</taxon>
        <taxon>Chimaeriformes</taxon>
        <taxon>Callorhinchidae</taxon>
        <taxon>Callorhinchus</taxon>
    </lineage>
</organism>
<dbReference type="GO" id="GO:0019899">
    <property type="term" value="F:enzyme binding"/>
    <property type="evidence" value="ECO:0007669"/>
    <property type="project" value="UniProtKB-ARBA"/>
</dbReference>
<evidence type="ECO:0000256" key="6">
    <source>
        <dbReference type="ARBA" id="ARBA00023043"/>
    </source>
</evidence>
<evidence type="ECO:0000313" key="15">
    <source>
        <dbReference type="Proteomes" id="UP000314986"/>
    </source>
</evidence>
<dbReference type="PANTHER" id="PTHR24201">
    <property type="entry name" value="ANK_REP_REGION DOMAIN-CONTAINING PROTEIN"/>
    <property type="match status" value="1"/>
</dbReference>
<dbReference type="InterPro" id="IPR036770">
    <property type="entry name" value="Ankyrin_rpt-contain_sf"/>
</dbReference>
<comment type="subcellular location">
    <subcellularLocation>
        <location evidence="2">Cytoplasm</location>
    </subcellularLocation>
    <subcellularLocation>
        <location evidence="1">Nucleus</location>
    </subcellularLocation>
</comment>
<keyword evidence="3" id="KW-0963">Cytoplasm</keyword>
<dbReference type="Pfam" id="PF12796">
    <property type="entry name" value="Ank_2"/>
    <property type="match status" value="1"/>
</dbReference>
<evidence type="ECO:0000256" key="11">
    <source>
        <dbReference type="ARBA" id="ARBA00065666"/>
    </source>
</evidence>
<dbReference type="Gene3D" id="1.25.40.20">
    <property type="entry name" value="Ankyrin repeat-containing domain"/>
    <property type="match status" value="1"/>
</dbReference>
<evidence type="ECO:0000256" key="3">
    <source>
        <dbReference type="ARBA" id="ARBA00022490"/>
    </source>
</evidence>
<reference evidence="14" key="5">
    <citation type="submission" date="2025-09" db="UniProtKB">
        <authorList>
            <consortium name="Ensembl"/>
        </authorList>
    </citation>
    <scope>IDENTIFICATION</scope>
</reference>
<dbReference type="Ensembl" id="ENSCMIT00000004211.1">
    <property type="protein sequence ID" value="ENSCMIP00000004059.1"/>
    <property type="gene ID" value="ENSCMIG00000002437.1"/>
</dbReference>
<evidence type="ECO:0000256" key="5">
    <source>
        <dbReference type="ARBA" id="ARBA00022990"/>
    </source>
</evidence>
<evidence type="ECO:0000256" key="8">
    <source>
        <dbReference type="ARBA" id="ARBA00023306"/>
    </source>
</evidence>
<comment type="function">
    <text evidence="10">Interacts strongly with CDK4 and CDK6 and inhibits them.</text>
</comment>
<protein>
    <recommendedName>
        <fullName evidence="12">Cyclin-dependent kinase 4 inhibitor D</fullName>
    </recommendedName>
    <alternativeName>
        <fullName evidence="13">p19-INK4d</fullName>
    </alternativeName>
</protein>
<name>A0A4W3H1T9_CALMI</name>
<keyword evidence="8" id="KW-0131">Cell cycle</keyword>
<keyword evidence="5" id="KW-0007">Acetylation</keyword>
<dbReference type="SUPFAM" id="SSF48403">
    <property type="entry name" value="Ankyrin repeat"/>
    <property type="match status" value="1"/>
</dbReference>
<keyword evidence="6" id="KW-0040">ANK repeat</keyword>
<dbReference type="Pfam" id="PF00023">
    <property type="entry name" value="Ank"/>
    <property type="match status" value="1"/>
</dbReference>
<evidence type="ECO:0000256" key="13">
    <source>
        <dbReference type="ARBA" id="ARBA00082064"/>
    </source>
</evidence>
<dbReference type="SMART" id="SM00248">
    <property type="entry name" value="ANK"/>
    <property type="match status" value="3"/>
</dbReference>
<comment type="subunit">
    <text evidence="11">Interacts with CDK6.</text>
</comment>
<keyword evidence="4" id="KW-0677">Repeat</keyword>